<dbReference type="Gene3D" id="3.90.550.10">
    <property type="entry name" value="Spore Coat Polysaccharide Biosynthesis Protein SpsA, Chain A"/>
    <property type="match status" value="1"/>
</dbReference>
<evidence type="ECO:0000256" key="3">
    <source>
        <dbReference type="ARBA" id="ARBA00022679"/>
    </source>
</evidence>
<dbReference type="GO" id="GO:0099621">
    <property type="term" value="F:undecaprenyl-phosphate 4-deoxy-4-formamido-L-arabinose transferase activity"/>
    <property type="evidence" value="ECO:0007669"/>
    <property type="project" value="TreeGrafter"/>
</dbReference>
<dbReference type="InterPro" id="IPR001173">
    <property type="entry name" value="Glyco_trans_2-like"/>
</dbReference>
<name>A0A1M7DM82_9GAMM</name>
<dbReference type="GO" id="GO:0005886">
    <property type="term" value="C:plasma membrane"/>
    <property type="evidence" value="ECO:0007669"/>
    <property type="project" value="TreeGrafter"/>
</dbReference>
<feature type="domain" description="Glycosyltransferase 2-like" evidence="8">
    <location>
        <begin position="102"/>
        <end position="262"/>
    </location>
</feature>
<dbReference type="STRING" id="44933.SAMN05660971_01391"/>
<dbReference type="EMBL" id="FRCA01000003">
    <property type="protein sequence ID" value="SHL80473.1"/>
    <property type="molecule type" value="Genomic_DNA"/>
</dbReference>
<evidence type="ECO:0000313" key="9">
    <source>
        <dbReference type="EMBL" id="SHL80473.1"/>
    </source>
</evidence>
<dbReference type="GO" id="GO:0009103">
    <property type="term" value="P:lipopolysaccharide biosynthetic process"/>
    <property type="evidence" value="ECO:0007669"/>
    <property type="project" value="UniProtKB-KW"/>
</dbReference>
<protein>
    <submittedName>
        <fullName evidence="9">Glycosyltransferase involved in cell wall bisynthesis</fullName>
    </submittedName>
</protein>
<proteinExistence type="predicted"/>
<keyword evidence="1" id="KW-1003">Cell membrane</keyword>
<evidence type="ECO:0000256" key="4">
    <source>
        <dbReference type="ARBA" id="ARBA00022692"/>
    </source>
</evidence>
<dbReference type="SUPFAM" id="SSF53448">
    <property type="entry name" value="Nucleotide-diphospho-sugar transferases"/>
    <property type="match status" value="1"/>
</dbReference>
<reference evidence="9 10" key="1">
    <citation type="submission" date="2016-11" db="EMBL/GenBank/DDBJ databases">
        <authorList>
            <person name="Jaros S."/>
            <person name="Januszkiewicz K."/>
            <person name="Wedrychowicz H."/>
        </authorList>
    </citation>
    <scope>NUCLEOTIDE SEQUENCE [LARGE SCALE GENOMIC DNA]</scope>
    <source>
        <strain evidence="9 10">DSM 4740</strain>
    </source>
</reference>
<evidence type="ECO:0000256" key="2">
    <source>
        <dbReference type="ARBA" id="ARBA00022676"/>
    </source>
</evidence>
<evidence type="ECO:0000259" key="8">
    <source>
        <dbReference type="Pfam" id="PF00535"/>
    </source>
</evidence>
<keyword evidence="7" id="KW-0472">Membrane</keyword>
<evidence type="ECO:0000256" key="5">
    <source>
        <dbReference type="ARBA" id="ARBA00022985"/>
    </source>
</evidence>
<keyword evidence="5" id="KW-0448">Lipopolysaccharide biosynthesis</keyword>
<accession>A0A1M7DM82</accession>
<dbReference type="PANTHER" id="PTHR48090">
    <property type="entry name" value="UNDECAPRENYL-PHOSPHATE 4-DEOXY-4-FORMAMIDO-L-ARABINOSE TRANSFERASE-RELATED"/>
    <property type="match status" value="1"/>
</dbReference>
<dbReference type="AlphaFoldDB" id="A0A1M7DM82"/>
<evidence type="ECO:0000256" key="6">
    <source>
        <dbReference type="ARBA" id="ARBA00022989"/>
    </source>
</evidence>
<dbReference type="CDD" id="cd04179">
    <property type="entry name" value="DPM_DPG-synthase_like"/>
    <property type="match status" value="1"/>
</dbReference>
<dbReference type="Proteomes" id="UP000184123">
    <property type="component" value="Unassembled WGS sequence"/>
</dbReference>
<keyword evidence="2" id="KW-0328">Glycosyltransferase</keyword>
<dbReference type="PANTHER" id="PTHR48090:SF3">
    <property type="entry name" value="UNDECAPRENYL-PHOSPHATE 4-DEOXY-4-FORMAMIDO-L-ARABINOSE TRANSFERASE"/>
    <property type="match status" value="1"/>
</dbReference>
<keyword evidence="4" id="KW-0812">Transmembrane</keyword>
<organism evidence="9 10">
    <name type="scientific">Halomonas cupida</name>
    <dbReference type="NCBI Taxonomy" id="44933"/>
    <lineage>
        <taxon>Bacteria</taxon>
        <taxon>Pseudomonadati</taxon>
        <taxon>Pseudomonadota</taxon>
        <taxon>Gammaproteobacteria</taxon>
        <taxon>Oceanospirillales</taxon>
        <taxon>Halomonadaceae</taxon>
        <taxon>Halomonas</taxon>
    </lineage>
</organism>
<sequence length="352" mass="40125">MGWSHNCYGLSYHNDPVNHWLSLVQSEPWWFVLDSLGDMVCDSVLHCYHQVCSTVLQRIVRWWLFASFPLFPFLKYSLRTLIYSLHRFLFREGGDVIQPLVSVVIPAHNEAQNLATLLDELDLSLQAAGYAHEILVMDDGSSDESWSLLGSRAEQQPTLRPMRHQRSAGQSTSIWQAVHLARGEWIITLDGDGQNDPADIPVLLERALKDDVTLVAGHRIQRHDDWVKRFSSRLANRVRGALLKDNTPDTGCALKVFRRDAFVRLPYFDHMHRFLPALILSQGGSCVSMPVSHRPRQAGQSHYGIKNRLWAGLLDISGVMWLRYRSRLPAEVVEHTAIETPFTVRQSVAEND</sequence>
<dbReference type="InterPro" id="IPR050256">
    <property type="entry name" value="Glycosyltransferase_2"/>
</dbReference>
<evidence type="ECO:0000256" key="7">
    <source>
        <dbReference type="ARBA" id="ARBA00023136"/>
    </source>
</evidence>
<dbReference type="Pfam" id="PF00535">
    <property type="entry name" value="Glycos_transf_2"/>
    <property type="match status" value="1"/>
</dbReference>
<gene>
    <name evidence="9" type="ORF">SAMN05660971_01391</name>
</gene>
<dbReference type="InterPro" id="IPR029044">
    <property type="entry name" value="Nucleotide-diphossugar_trans"/>
</dbReference>
<evidence type="ECO:0000313" key="10">
    <source>
        <dbReference type="Proteomes" id="UP000184123"/>
    </source>
</evidence>
<keyword evidence="6" id="KW-1133">Transmembrane helix</keyword>
<keyword evidence="3 9" id="KW-0808">Transferase</keyword>
<dbReference type="FunFam" id="3.90.550.10:FF:000170">
    <property type="entry name" value="Dolichol-phosphate mannosyltransferase"/>
    <property type="match status" value="1"/>
</dbReference>
<evidence type="ECO:0000256" key="1">
    <source>
        <dbReference type="ARBA" id="ARBA00022475"/>
    </source>
</evidence>